<comment type="caution">
    <text evidence="7">The sequence shown here is derived from an EMBL/GenBank/DDBJ whole genome shotgun (WGS) entry which is preliminary data.</text>
</comment>
<feature type="transmembrane region" description="Helical" evidence="6">
    <location>
        <begin position="73"/>
        <end position="100"/>
    </location>
</feature>
<accession>A0A8J2KRA7</accession>
<dbReference type="GO" id="GO:0050909">
    <property type="term" value="P:sensory perception of taste"/>
    <property type="evidence" value="ECO:0007669"/>
    <property type="project" value="InterPro"/>
</dbReference>
<dbReference type="OrthoDB" id="6366728at2759"/>
<evidence type="ECO:0000256" key="2">
    <source>
        <dbReference type="ARBA" id="ARBA00022475"/>
    </source>
</evidence>
<comment type="subcellular location">
    <subcellularLocation>
        <location evidence="1">Cell membrane</location>
        <topology evidence="1">Multi-pass membrane protein</topology>
    </subcellularLocation>
</comment>
<evidence type="ECO:0000313" key="7">
    <source>
        <dbReference type="EMBL" id="CAG7817937.1"/>
    </source>
</evidence>
<dbReference type="InterPro" id="IPR013604">
    <property type="entry name" value="7TM_chemorcpt"/>
</dbReference>
<dbReference type="GO" id="GO:0005886">
    <property type="term" value="C:plasma membrane"/>
    <property type="evidence" value="ECO:0007669"/>
    <property type="project" value="UniProtKB-SubCell"/>
</dbReference>
<dbReference type="EMBL" id="CAJVCH010407494">
    <property type="protein sequence ID" value="CAG7817937.1"/>
    <property type="molecule type" value="Genomic_DNA"/>
</dbReference>
<evidence type="ECO:0000313" key="8">
    <source>
        <dbReference type="Proteomes" id="UP000708208"/>
    </source>
</evidence>
<organism evidence="7 8">
    <name type="scientific">Allacma fusca</name>
    <dbReference type="NCBI Taxonomy" id="39272"/>
    <lineage>
        <taxon>Eukaryota</taxon>
        <taxon>Metazoa</taxon>
        <taxon>Ecdysozoa</taxon>
        <taxon>Arthropoda</taxon>
        <taxon>Hexapoda</taxon>
        <taxon>Collembola</taxon>
        <taxon>Symphypleona</taxon>
        <taxon>Sminthuridae</taxon>
        <taxon>Allacma</taxon>
    </lineage>
</organism>
<feature type="transmembrane region" description="Helical" evidence="6">
    <location>
        <begin position="325"/>
        <end position="348"/>
    </location>
</feature>
<sequence length="455" mass="51766">MGLEGLRLPIFLGWISGVFFVSKPWGKISFISYFHPFTLYALIVNIIFTGLWIDFYDDATSFIANKPLTTQIFYLSTSTGVHVFNGYMRLIFFIFAGRIAKMLNLIKELMGPVKPRDLRCTWALFLKLFWIILIFHLVNAGIVAGYVCASSDSIQNKNSMYFSGQIRPKWYFVIFFILGSFPVACCIYFTFSFIFVCTFCVLCVFEQFCEVLMDIGIKIQNQSGEDSGFRQSMRNSTKDTYIIDIPAGDIELVLPNEPGCSGEVSTLISGTSRNFKVELLERLDRIKELFGVFDSVVGPMVLGMLIRNVVIVINEASSVFINPSGFVIAHRGCAFVNFFGDVVQFIILELGSWTQRRMNKWKTDLEKMIILMPTSFEKDHLSDVVHQVCKWKWQMSASGFFNINRQLMSGIVATMLSYIVILFQLHVSESPVVSAAECTRKNETYPANYFDYGAI</sequence>
<dbReference type="Pfam" id="PF08395">
    <property type="entry name" value="7tm_7"/>
    <property type="match status" value="1"/>
</dbReference>
<dbReference type="Proteomes" id="UP000708208">
    <property type="component" value="Unassembled WGS sequence"/>
</dbReference>
<feature type="transmembrane region" description="Helical" evidence="6">
    <location>
        <begin position="170"/>
        <end position="203"/>
    </location>
</feature>
<evidence type="ECO:0000256" key="4">
    <source>
        <dbReference type="ARBA" id="ARBA00022989"/>
    </source>
</evidence>
<dbReference type="AlphaFoldDB" id="A0A8J2KRA7"/>
<evidence type="ECO:0000256" key="5">
    <source>
        <dbReference type="ARBA" id="ARBA00023136"/>
    </source>
</evidence>
<name>A0A8J2KRA7_9HEXA</name>
<evidence type="ECO:0008006" key="9">
    <source>
        <dbReference type="Google" id="ProtNLM"/>
    </source>
</evidence>
<keyword evidence="4 6" id="KW-1133">Transmembrane helix</keyword>
<feature type="transmembrane region" description="Helical" evidence="6">
    <location>
        <begin position="6"/>
        <end position="22"/>
    </location>
</feature>
<protein>
    <recommendedName>
        <fullName evidence="9">Gustatory receptor</fullName>
    </recommendedName>
</protein>
<feature type="transmembrane region" description="Helical" evidence="6">
    <location>
        <begin position="289"/>
        <end position="313"/>
    </location>
</feature>
<feature type="transmembrane region" description="Helical" evidence="6">
    <location>
        <begin position="34"/>
        <end position="53"/>
    </location>
</feature>
<feature type="transmembrane region" description="Helical" evidence="6">
    <location>
        <begin position="121"/>
        <end position="147"/>
    </location>
</feature>
<keyword evidence="8" id="KW-1185">Reference proteome</keyword>
<keyword evidence="5 6" id="KW-0472">Membrane</keyword>
<proteinExistence type="predicted"/>
<feature type="transmembrane region" description="Helical" evidence="6">
    <location>
        <begin position="407"/>
        <end position="427"/>
    </location>
</feature>
<gene>
    <name evidence="7" type="ORF">AFUS01_LOCUS28473</name>
</gene>
<evidence type="ECO:0000256" key="1">
    <source>
        <dbReference type="ARBA" id="ARBA00004651"/>
    </source>
</evidence>
<evidence type="ECO:0000256" key="3">
    <source>
        <dbReference type="ARBA" id="ARBA00022692"/>
    </source>
</evidence>
<evidence type="ECO:0000256" key="6">
    <source>
        <dbReference type="SAM" id="Phobius"/>
    </source>
</evidence>
<keyword evidence="3 6" id="KW-0812">Transmembrane</keyword>
<keyword evidence="2" id="KW-1003">Cell membrane</keyword>
<reference evidence="7" key="1">
    <citation type="submission" date="2021-06" db="EMBL/GenBank/DDBJ databases">
        <authorList>
            <person name="Hodson N. C."/>
            <person name="Mongue J. A."/>
            <person name="Jaron S. K."/>
        </authorList>
    </citation>
    <scope>NUCLEOTIDE SEQUENCE</scope>
</reference>